<dbReference type="SMART" id="SM00525">
    <property type="entry name" value="FES"/>
    <property type="match status" value="1"/>
</dbReference>
<keyword evidence="6" id="KW-0378">Hydrolase</keyword>
<keyword evidence="6" id="KW-0255">Endonuclease</keyword>
<dbReference type="AlphaFoldDB" id="A0A543IU85"/>
<dbReference type="GO" id="GO:0016787">
    <property type="term" value="F:hydrolase activity"/>
    <property type="evidence" value="ECO:0007669"/>
    <property type="project" value="UniProtKB-ARBA"/>
</dbReference>
<keyword evidence="2" id="KW-0479">Metal-binding</keyword>
<dbReference type="Pfam" id="PF00730">
    <property type="entry name" value="HhH-GPD"/>
    <property type="match status" value="1"/>
</dbReference>
<dbReference type="CDD" id="cd00056">
    <property type="entry name" value="ENDO3c"/>
    <property type="match status" value="1"/>
</dbReference>
<evidence type="ECO:0000256" key="3">
    <source>
        <dbReference type="ARBA" id="ARBA00023004"/>
    </source>
</evidence>
<dbReference type="GO" id="GO:0140097">
    <property type="term" value="F:catalytic activity, acting on DNA"/>
    <property type="evidence" value="ECO:0007669"/>
    <property type="project" value="UniProtKB-ARBA"/>
</dbReference>
<organism evidence="6 7">
    <name type="scientific">Thermopolyspora flexuosa</name>
    <dbReference type="NCBI Taxonomy" id="103836"/>
    <lineage>
        <taxon>Bacteria</taxon>
        <taxon>Bacillati</taxon>
        <taxon>Actinomycetota</taxon>
        <taxon>Actinomycetes</taxon>
        <taxon>Streptosporangiales</taxon>
        <taxon>Streptosporangiaceae</taxon>
        <taxon>Thermopolyspora</taxon>
    </lineage>
</organism>
<protein>
    <submittedName>
        <fullName evidence="6">Endonuclease-3</fullName>
    </submittedName>
</protein>
<evidence type="ECO:0000256" key="1">
    <source>
        <dbReference type="ARBA" id="ARBA00001966"/>
    </source>
</evidence>
<keyword evidence="4" id="KW-0411">Iron-sulfur</keyword>
<evidence type="ECO:0000313" key="6">
    <source>
        <dbReference type="EMBL" id="TQM74143.1"/>
    </source>
</evidence>
<dbReference type="GO" id="GO:0051539">
    <property type="term" value="F:4 iron, 4 sulfur cluster binding"/>
    <property type="evidence" value="ECO:0007669"/>
    <property type="project" value="InterPro"/>
</dbReference>
<dbReference type="Proteomes" id="UP000319213">
    <property type="component" value="Unassembled WGS sequence"/>
</dbReference>
<name>A0A543IU85_9ACTN</name>
<dbReference type="GO" id="GO:0046872">
    <property type="term" value="F:metal ion binding"/>
    <property type="evidence" value="ECO:0007669"/>
    <property type="project" value="UniProtKB-KW"/>
</dbReference>
<evidence type="ECO:0000256" key="2">
    <source>
        <dbReference type="ARBA" id="ARBA00022723"/>
    </source>
</evidence>
<dbReference type="EMBL" id="VFPQ01000001">
    <property type="protein sequence ID" value="TQM74143.1"/>
    <property type="molecule type" value="Genomic_DNA"/>
</dbReference>
<accession>A0A543IU85</accession>
<dbReference type="Gene3D" id="1.10.340.30">
    <property type="entry name" value="Hypothetical protein, domain 2"/>
    <property type="match status" value="1"/>
</dbReference>
<dbReference type="InterPro" id="IPR011257">
    <property type="entry name" value="DNA_glycosylase"/>
</dbReference>
<comment type="caution">
    <text evidence="6">The sequence shown here is derived from an EMBL/GenBank/DDBJ whole genome shotgun (WGS) entry which is preliminary data.</text>
</comment>
<keyword evidence="3" id="KW-0408">Iron</keyword>
<reference evidence="6 7" key="1">
    <citation type="submission" date="2019-06" db="EMBL/GenBank/DDBJ databases">
        <title>Sequencing the genomes of 1000 actinobacteria strains.</title>
        <authorList>
            <person name="Klenk H.-P."/>
        </authorList>
    </citation>
    <scope>NUCLEOTIDE SEQUENCE [LARGE SCALE GENOMIC DNA]</scope>
    <source>
        <strain evidence="6 7">DSM 43186</strain>
    </source>
</reference>
<proteinExistence type="predicted"/>
<dbReference type="InterPro" id="IPR023170">
    <property type="entry name" value="HhH_base_excis_C"/>
</dbReference>
<comment type="cofactor">
    <cofactor evidence="1">
        <name>[4Fe-4S] cluster</name>
        <dbReference type="ChEBI" id="CHEBI:49883"/>
    </cofactor>
</comment>
<evidence type="ECO:0000256" key="4">
    <source>
        <dbReference type="ARBA" id="ARBA00023014"/>
    </source>
</evidence>
<gene>
    <name evidence="6" type="ORF">FHX40_0806</name>
</gene>
<dbReference type="GO" id="GO:0006284">
    <property type="term" value="P:base-excision repair"/>
    <property type="evidence" value="ECO:0007669"/>
    <property type="project" value="InterPro"/>
</dbReference>
<evidence type="ECO:0000259" key="5">
    <source>
        <dbReference type="SMART" id="SM00478"/>
    </source>
</evidence>
<dbReference type="PANTHER" id="PTHR47203">
    <property type="match status" value="1"/>
</dbReference>
<dbReference type="PIRSF" id="PIRSF001435">
    <property type="entry name" value="Nth"/>
    <property type="match status" value="1"/>
</dbReference>
<evidence type="ECO:0000313" key="7">
    <source>
        <dbReference type="Proteomes" id="UP000319213"/>
    </source>
</evidence>
<dbReference type="GO" id="GO:0004519">
    <property type="term" value="F:endonuclease activity"/>
    <property type="evidence" value="ECO:0007669"/>
    <property type="project" value="UniProtKB-KW"/>
</dbReference>
<dbReference type="RefSeq" id="WP_229789070.1">
    <property type="nucleotide sequence ID" value="NZ_BMPV01000006.1"/>
</dbReference>
<feature type="domain" description="HhH-GPD" evidence="5">
    <location>
        <begin position="44"/>
        <end position="201"/>
    </location>
</feature>
<dbReference type="SMART" id="SM00478">
    <property type="entry name" value="ENDO3c"/>
    <property type="match status" value="1"/>
</dbReference>
<dbReference type="InterPro" id="IPR003651">
    <property type="entry name" value="Endonuclease3_FeS-loop_motif"/>
</dbReference>
<dbReference type="Gene3D" id="1.10.1670.10">
    <property type="entry name" value="Helix-hairpin-Helix base-excision DNA repair enzymes (C-terminal)"/>
    <property type="match status" value="1"/>
</dbReference>
<sequence length="231" mass="24949">MTAPMTGPDPETIREVLRRLRARQGPFRPGAPLPIIDQVVATVLSQNTSDVNSGRAFARLKERFPSWEQVADAPPDEVADAIRPGGLAAVKARRIQEILAEIERREGRIDLDRLRGLGDEEAEAYLTSLPGVGPKTAACVLVFAMGRPAFPVDTHVHRIVTRLGWVPPGTTAAKAQALLTPLVPPEIRHELHVAFIVHGRTVCRALAPRCGECELRDLCAYGGAVPVSGEG</sequence>
<keyword evidence="6" id="KW-0540">Nuclease</keyword>
<dbReference type="InterPro" id="IPR003265">
    <property type="entry name" value="HhH-GPD_domain"/>
</dbReference>
<keyword evidence="7" id="KW-1185">Reference proteome</keyword>
<dbReference type="SUPFAM" id="SSF48150">
    <property type="entry name" value="DNA-glycosylase"/>
    <property type="match status" value="1"/>
</dbReference>
<dbReference type="PANTHER" id="PTHR47203:SF1">
    <property type="entry name" value="HYPOTHETICAL BASE EXCISION DNA REPAIR PROTEIN (EUROFUNG)"/>
    <property type="match status" value="1"/>
</dbReference>